<evidence type="ECO:0000256" key="1">
    <source>
        <dbReference type="SAM" id="Phobius"/>
    </source>
</evidence>
<keyword evidence="1" id="KW-0812">Transmembrane</keyword>
<gene>
    <name evidence="2" type="ORF">AYR66_25310</name>
</gene>
<feature type="transmembrane region" description="Helical" evidence="1">
    <location>
        <begin position="38"/>
        <end position="59"/>
    </location>
</feature>
<protein>
    <submittedName>
        <fullName evidence="2">Uncharacterized protein</fullName>
    </submittedName>
</protein>
<evidence type="ECO:0000313" key="3">
    <source>
        <dbReference type="Proteomes" id="UP000197535"/>
    </source>
</evidence>
<keyword evidence="1" id="KW-1133">Transmembrane helix</keyword>
<dbReference type="AlphaFoldDB" id="A0A254TRG0"/>
<keyword evidence="1" id="KW-0472">Membrane</keyword>
<dbReference type="Proteomes" id="UP000197535">
    <property type="component" value="Unassembled WGS sequence"/>
</dbReference>
<evidence type="ECO:0000313" key="2">
    <source>
        <dbReference type="EMBL" id="OWW22318.1"/>
    </source>
</evidence>
<proteinExistence type="predicted"/>
<reference evidence="2 3" key="1">
    <citation type="submission" date="2016-02" db="EMBL/GenBank/DDBJ databases">
        <authorList>
            <person name="Wen L."/>
            <person name="He K."/>
            <person name="Yang H."/>
        </authorList>
    </citation>
    <scope>NUCLEOTIDE SEQUENCE [LARGE SCALE GENOMIC DNA]</scope>
    <source>
        <strain evidence="2 3">TSA40</strain>
    </source>
</reference>
<sequence>MNLSNFGIAQIHYEADMRNAHQRAAVRTAKAEFNVNKLQAAACILTSSAISVAIIYWAIKSLF</sequence>
<organism evidence="2 3">
    <name type="scientific">Noviherbaspirillum denitrificans</name>
    <dbReference type="NCBI Taxonomy" id="1968433"/>
    <lineage>
        <taxon>Bacteria</taxon>
        <taxon>Pseudomonadati</taxon>
        <taxon>Pseudomonadota</taxon>
        <taxon>Betaproteobacteria</taxon>
        <taxon>Burkholderiales</taxon>
        <taxon>Oxalobacteraceae</taxon>
        <taxon>Noviherbaspirillum</taxon>
    </lineage>
</organism>
<dbReference type="EMBL" id="LSTO01000001">
    <property type="protein sequence ID" value="OWW22318.1"/>
    <property type="molecule type" value="Genomic_DNA"/>
</dbReference>
<name>A0A254TRG0_9BURK</name>
<comment type="caution">
    <text evidence="2">The sequence shown here is derived from an EMBL/GenBank/DDBJ whole genome shotgun (WGS) entry which is preliminary data.</text>
</comment>
<accession>A0A254TRG0</accession>
<keyword evidence="3" id="KW-1185">Reference proteome</keyword>